<dbReference type="PANTHER" id="PTHR35525:SF3">
    <property type="entry name" value="BLL6575 PROTEIN"/>
    <property type="match status" value="1"/>
</dbReference>
<protein>
    <submittedName>
        <fullName evidence="2">Putative RNA-binding Zn ribbon-like protein</fullName>
    </submittedName>
</protein>
<dbReference type="Proteomes" id="UP000281955">
    <property type="component" value="Unassembled WGS sequence"/>
</dbReference>
<gene>
    <name evidence="2" type="ORF">CLV35_2990</name>
</gene>
<dbReference type="InterPro" id="IPR023286">
    <property type="entry name" value="ABATE_dom_sf"/>
</dbReference>
<proteinExistence type="predicted"/>
<accession>A0A420XN91</accession>
<keyword evidence="3" id="KW-1185">Reference proteome</keyword>
<dbReference type="InterPro" id="IPR010852">
    <property type="entry name" value="ABATE"/>
</dbReference>
<feature type="domain" description="Zinc finger CGNR" evidence="1">
    <location>
        <begin position="142"/>
        <end position="184"/>
    </location>
</feature>
<dbReference type="EMBL" id="RBWV01000013">
    <property type="protein sequence ID" value="RKS72741.1"/>
    <property type="molecule type" value="Genomic_DNA"/>
</dbReference>
<dbReference type="Pfam" id="PF11706">
    <property type="entry name" value="zf-CGNR"/>
    <property type="match status" value="1"/>
</dbReference>
<dbReference type="InParanoid" id="A0A420XN91"/>
<reference evidence="2 3" key="1">
    <citation type="submission" date="2018-10" db="EMBL/GenBank/DDBJ databases">
        <title>Genomic Encyclopedia of Archaeal and Bacterial Type Strains, Phase II (KMG-II): from individual species to whole genera.</title>
        <authorList>
            <person name="Goeker M."/>
        </authorList>
    </citation>
    <scope>NUCLEOTIDE SEQUENCE [LARGE SCALE GENOMIC DNA]</scope>
    <source>
        <strain evidence="2 3">RP-AC37</strain>
    </source>
</reference>
<name>A0A420XN91_9ACTN</name>
<dbReference type="Gene3D" id="1.10.3300.10">
    <property type="entry name" value="Jann2411-like domain"/>
    <property type="match status" value="1"/>
</dbReference>
<sequence length="190" mass="20922">MSGVKVLFAHDTEVALQAAAALVNTAPDPVTPGEELPALAALDAFVEEWGWTGSRAHDEDELARVRALRPRLRAVWEADEDEAVRIVNRLLADARALPQLVRHGEWDYHLHATDPSAPLDERMAVEAAMAFVDVIRMKELGRLRICAADDCLDVHVDLSKNSSRRYCSATCGNKANVAAYRARRRSAAGR</sequence>
<evidence type="ECO:0000259" key="1">
    <source>
        <dbReference type="Pfam" id="PF11706"/>
    </source>
</evidence>
<organism evidence="2 3">
    <name type="scientific">Motilibacter peucedani</name>
    <dbReference type="NCBI Taxonomy" id="598650"/>
    <lineage>
        <taxon>Bacteria</taxon>
        <taxon>Bacillati</taxon>
        <taxon>Actinomycetota</taxon>
        <taxon>Actinomycetes</taxon>
        <taxon>Motilibacterales</taxon>
        <taxon>Motilibacteraceae</taxon>
        <taxon>Motilibacter</taxon>
    </lineage>
</organism>
<evidence type="ECO:0000313" key="3">
    <source>
        <dbReference type="Proteomes" id="UP000281955"/>
    </source>
</evidence>
<dbReference type="Pfam" id="PF07336">
    <property type="entry name" value="ABATE"/>
    <property type="match status" value="1"/>
</dbReference>
<dbReference type="PANTHER" id="PTHR35525">
    <property type="entry name" value="BLL6575 PROTEIN"/>
    <property type="match status" value="1"/>
</dbReference>
<dbReference type="InterPro" id="IPR021005">
    <property type="entry name" value="Znf_CGNR"/>
</dbReference>
<dbReference type="SUPFAM" id="SSF160904">
    <property type="entry name" value="Jann2411-like"/>
    <property type="match status" value="1"/>
</dbReference>
<dbReference type="AlphaFoldDB" id="A0A420XN91"/>
<comment type="caution">
    <text evidence="2">The sequence shown here is derived from an EMBL/GenBank/DDBJ whole genome shotgun (WGS) entry which is preliminary data.</text>
</comment>
<evidence type="ECO:0000313" key="2">
    <source>
        <dbReference type="EMBL" id="RKS72741.1"/>
    </source>
</evidence>